<dbReference type="SUPFAM" id="SSF52172">
    <property type="entry name" value="CheY-like"/>
    <property type="match status" value="1"/>
</dbReference>
<dbReference type="InterPro" id="IPR001789">
    <property type="entry name" value="Sig_transdc_resp-reg_receiver"/>
</dbReference>
<dbReference type="PANTHER" id="PTHR44520">
    <property type="entry name" value="RESPONSE REGULATOR RCP1-RELATED"/>
    <property type="match status" value="1"/>
</dbReference>
<evidence type="ECO:0000259" key="2">
    <source>
        <dbReference type="PROSITE" id="PS50110"/>
    </source>
</evidence>
<reference evidence="4" key="1">
    <citation type="journal article" date="2019" name="Int. J. Syst. Evol. Microbiol.">
        <title>The Global Catalogue of Microorganisms (GCM) 10K type strain sequencing project: providing services to taxonomists for standard genome sequencing and annotation.</title>
        <authorList>
            <consortium name="The Broad Institute Genomics Platform"/>
            <consortium name="The Broad Institute Genome Sequencing Center for Infectious Disease"/>
            <person name="Wu L."/>
            <person name="Ma J."/>
        </authorList>
    </citation>
    <scope>NUCLEOTIDE SEQUENCE [LARGE SCALE GENOMIC DNA]</scope>
    <source>
        <strain evidence="4">JCM 31405</strain>
    </source>
</reference>
<evidence type="ECO:0000313" key="3">
    <source>
        <dbReference type="EMBL" id="GGR82084.1"/>
    </source>
</evidence>
<feature type="domain" description="Response regulatory" evidence="2">
    <location>
        <begin position="9"/>
        <end position="130"/>
    </location>
</feature>
<dbReference type="RefSeq" id="WP_189071676.1">
    <property type="nucleotide sequence ID" value="NZ_BMQN01000001.1"/>
</dbReference>
<feature type="modified residue" description="4-aspartylphosphate" evidence="1">
    <location>
        <position position="63"/>
    </location>
</feature>
<accession>A0ABQ2S1U0</accession>
<organism evidence="3 4">
    <name type="scientific">Deinococcus sedimenti</name>
    <dbReference type="NCBI Taxonomy" id="1867090"/>
    <lineage>
        <taxon>Bacteria</taxon>
        <taxon>Thermotogati</taxon>
        <taxon>Deinococcota</taxon>
        <taxon>Deinococci</taxon>
        <taxon>Deinococcales</taxon>
        <taxon>Deinococcaceae</taxon>
        <taxon>Deinococcus</taxon>
    </lineage>
</organism>
<name>A0ABQ2S1U0_9DEIO</name>
<evidence type="ECO:0000256" key="1">
    <source>
        <dbReference type="PROSITE-ProRule" id="PRU00169"/>
    </source>
</evidence>
<dbReference type="EMBL" id="BMQN01000001">
    <property type="protein sequence ID" value="GGR82084.1"/>
    <property type="molecule type" value="Genomic_DNA"/>
</dbReference>
<dbReference type="Proteomes" id="UP000644548">
    <property type="component" value="Unassembled WGS sequence"/>
</dbReference>
<sequence>MTQTPLPVHILLVEDSEADIILTQEAFADAGILNHLQIARDGVEALKYLRDPAKARPDVILLDINMPRMNGLELLRVLKHDPALMTIPVIMLTTSHAEEDILRSYQAFAASYVVKPVEFGKFYEAIQALGRYMLTIVRLPPRAS</sequence>
<dbReference type="PROSITE" id="PS50110">
    <property type="entry name" value="RESPONSE_REGULATORY"/>
    <property type="match status" value="1"/>
</dbReference>
<keyword evidence="1" id="KW-0597">Phosphoprotein</keyword>
<comment type="caution">
    <text evidence="3">The sequence shown here is derived from an EMBL/GenBank/DDBJ whole genome shotgun (WGS) entry which is preliminary data.</text>
</comment>
<keyword evidence="4" id="KW-1185">Reference proteome</keyword>
<dbReference type="InterPro" id="IPR052893">
    <property type="entry name" value="TCS_response_regulator"/>
</dbReference>
<protein>
    <submittedName>
        <fullName evidence="3">Response regulator</fullName>
    </submittedName>
</protein>
<dbReference type="SMART" id="SM00448">
    <property type="entry name" value="REC"/>
    <property type="match status" value="1"/>
</dbReference>
<dbReference type="InterPro" id="IPR011006">
    <property type="entry name" value="CheY-like_superfamily"/>
</dbReference>
<dbReference type="CDD" id="cd17557">
    <property type="entry name" value="REC_Rcp-like"/>
    <property type="match status" value="1"/>
</dbReference>
<dbReference type="Pfam" id="PF00072">
    <property type="entry name" value="Response_reg"/>
    <property type="match status" value="1"/>
</dbReference>
<gene>
    <name evidence="3" type="ORF">GCM10008960_06350</name>
</gene>
<dbReference type="PANTHER" id="PTHR44520:SF2">
    <property type="entry name" value="RESPONSE REGULATOR RCP1"/>
    <property type="match status" value="1"/>
</dbReference>
<dbReference type="Gene3D" id="3.40.50.2300">
    <property type="match status" value="1"/>
</dbReference>
<proteinExistence type="predicted"/>
<evidence type="ECO:0000313" key="4">
    <source>
        <dbReference type="Proteomes" id="UP000644548"/>
    </source>
</evidence>